<feature type="non-terminal residue" evidence="1">
    <location>
        <position position="30"/>
    </location>
</feature>
<evidence type="ECO:0000313" key="2">
    <source>
        <dbReference type="Proteomes" id="UP000054359"/>
    </source>
</evidence>
<gene>
    <name evidence="1" type="ORF">X975_22572</name>
</gene>
<name>A0A087U4P4_STEMI</name>
<dbReference type="AlphaFoldDB" id="A0A087U4P4"/>
<dbReference type="Proteomes" id="UP000054359">
    <property type="component" value="Unassembled WGS sequence"/>
</dbReference>
<protein>
    <submittedName>
        <fullName evidence="1">Uncharacterized protein</fullName>
    </submittedName>
</protein>
<sequence length="30" mass="3566">VYSFKIIPPQKHRPNLIRLFQQPGTSQTDR</sequence>
<organism evidence="1 2">
    <name type="scientific">Stegodyphus mimosarum</name>
    <name type="common">African social velvet spider</name>
    <dbReference type="NCBI Taxonomy" id="407821"/>
    <lineage>
        <taxon>Eukaryota</taxon>
        <taxon>Metazoa</taxon>
        <taxon>Ecdysozoa</taxon>
        <taxon>Arthropoda</taxon>
        <taxon>Chelicerata</taxon>
        <taxon>Arachnida</taxon>
        <taxon>Araneae</taxon>
        <taxon>Araneomorphae</taxon>
        <taxon>Entelegynae</taxon>
        <taxon>Eresoidea</taxon>
        <taxon>Eresidae</taxon>
        <taxon>Stegodyphus</taxon>
    </lineage>
</organism>
<reference evidence="1 2" key="1">
    <citation type="submission" date="2013-11" db="EMBL/GenBank/DDBJ databases">
        <title>Genome sequencing of Stegodyphus mimosarum.</title>
        <authorList>
            <person name="Bechsgaard J."/>
        </authorList>
    </citation>
    <scope>NUCLEOTIDE SEQUENCE [LARGE SCALE GENOMIC DNA]</scope>
</reference>
<proteinExistence type="predicted"/>
<dbReference type="EMBL" id="KK118149">
    <property type="protein sequence ID" value="KFM72333.1"/>
    <property type="molecule type" value="Genomic_DNA"/>
</dbReference>
<keyword evidence="2" id="KW-1185">Reference proteome</keyword>
<evidence type="ECO:0000313" key="1">
    <source>
        <dbReference type="EMBL" id="KFM72333.1"/>
    </source>
</evidence>
<feature type="non-terminal residue" evidence="1">
    <location>
        <position position="1"/>
    </location>
</feature>
<accession>A0A087U4P4</accession>